<feature type="transmembrane region" description="Helical" evidence="7">
    <location>
        <begin position="232"/>
        <end position="261"/>
    </location>
</feature>
<accession>F4QA29</accession>
<evidence type="ECO:0000256" key="6">
    <source>
        <dbReference type="SAM" id="MobiDB-lite"/>
    </source>
</evidence>
<gene>
    <name evidence="9" type="ORF">DFA_10390</name>
</gene>
<dbReference type="GO" id="GO:0005886">
    <property type="term" value="C:plasma membrane"/>
    <property type="evidence" value="ECO:0007669"/>
    <property type="project" value="UniProtKB-SubCell"/>
</dbReference>
<feature type="region of interest" description="Disordered" evidence="6">
    <location>
        <begin position="426"/>
        <end position="448"/>
    </location>
</feature>
<evidence type="ECO:0000313" key="10">
    <source>
        <dbReference type="Proteomes" id="UP000007797"/>
    </source>
</evidence>
<dbReference type="KEGG" id="dfa:DFA_10390"/>
<dbReference type="InterPro" id="IPR015414">
    <property type="entry name" value="TMEM64"/>
</dbReference>
<feature type="region of interest" description="Disordered" evidence="6">
    <location>
        <begin position="1"/>
        <end position="65"/>
    </location>
</feature>
<keyword evidence="4 7" id="KW-1133">Transmembrane helix</keyword>
<feature type="compositionally biased region" description="Polar residues" evidence="6">
    <location>
        <begin position="19"/>
        <end position="28"/>
    </location>
</feature>
<sequence length="532" mass="58641">MSGFPSLTYKNDGGAFSINGENGTTNEKNQGGGVINNNNNNGNKSLRKSRNHSRQNSSNIKSDIDKGSKSLLKDFDETSTSTTIDNNNNNNSLGSLILPIGSSTKIDLTTKDSPSTETYLSTPSPTSSALVSPTLSSTSSIADTNSSSSKFPSTAILVSASDLVLISDQKINEKHPIKQRLQYVWQWLVHQVRTATYQTWLKLLLVALIIVGICLAIFVFKVQHHLDVLQKFVEKFGILVGGVVYIGIFTLLIIFCVPVTIPTILAGIIFKLWFASMLGGIIAFLMGRYVFRKSIVKYIERNKKLQAVDQAIGQEGWKIVLLLRLTPIVPESLLNYALAVTNVKLTHYIICSAVGLVPGCSFFIYLGTMIGNISDIGKRHIQKGEIAMYVVSGVAMCFTIVFITVIVRRAVNKKLNVEEKKGLLDEEANVGEENQDDEELDDQVDQEEKPHIKDILAKKVAGSSKKSKRSKNRLIEVDEFINHSGDSLTFHDHSDSQSGSETEDHLLNSSINYSDLQNLQDPALVDLMKNKN</sequence>
<evidence type="ECO:0000256" key="7">
    <source>
        <dbReference type="SAM" id="Phobius"/>
    </source>
</evidence>
<evidence type="ECO:0000256" key="2">
    <source>
        <dbReference type="ARBA" id="ARBA00022475"/>
    </source>
</evidence>
<feature type="transmembrane region" description="Helical" evidence="7">
    <location>
        <begin position="200"/>
        <end position="220"/>
    </location>
</feature>
<feature type="transmembrane region" description="Helical" evidence="7">
    <location>
        <begin position="345"/>
        <end position="366"/>
    </location>
</feature>
<feature type="compositionally biased region" description="Acidic residues" evidence="6">
    <location>
        <begin position="426"/>
        <end position="445"/>
    </location>
</feature>
<organism evidence="9 10">
    <name type="scientific">Cavenderia fasciculata</name>
    <name type="common">Slime mold</name>
    <name type="synonym">Dictyostelium fasciculatum</name>
    <dbReference type="NCBI Taxonomy" id="261658"/>
    <lineage>
        <taxon>Eukaryota</taxon>
        <taxon>Amoebozoa</taxon>
        <taxon>Evosea</taxon>
        <taxon>Eumycetozoa</taxon>
        <taxon>Dictyostelia</taxon>
        <taxon>Acytosteliales</taxon>
        <taxon>Cavenderiaceae</taxon>
        <taxon>Cavenderia</taxon>
    </lineage>
</organism>
<proteinExistence type="predicted"/>
<feature type="domain" description="VTT" evidence="8">
    <location>
        <begin position="258"/>
        <end position="368"/>
    </location>
</feature>
<evidence type="ECO:0000259" key="8">
    <source>
        <dbReference type="Pfam" id="PF09335"/>
    </source>
</evidence>
<evidence type="ECO:0000256" key="1">
    <source>
        <dbReference type="ARBA" id="ARBA00004651"/>
    </source>
</evidence>
<dbReference type="Proteomes" id="UP000007797">
    <property type="component" value="Unassembled WGS sequence"/>
</dbReference>
<keyword evidence="5 7" id="KW-0472">Membrane</keyword>
<feature type="region of interest" description="Disordered" evidence="6">
    <location>
        <begin position="108"/>
        <end position="132"/>
    </location>
</feature>
<evidence type="ECO:0000256" key="4">
    <source>
        <dbReference type="ARBA" id="ARBA00022989"/>
    </source>
</evidence>
<feature type="transmembrane region" description="Helical" evidence="7">
    <location>
        <begin position="273"/>
        <end position="291"/>
    </location>
</feature>
<dbReference type="Pfam" id="PF09335">
    <property type="entry name" value="VTT_dom"/>
    <property type="match status" value="1"/>
</dbReference>
<evidence type="ECO:0000256" key="3">
    <source>
        <dbReference type="ARBA" id="ARBA00022692"/>
    </source>
</evidence>
<evidence type="ECO:0000313" key="9">
    <source>
        <dbReference type="EMBL" id="EGG15548.1"/>
    </source>
</evidence>
<dbReference type="AlphaFoldDB" id="F4QA29"/>
<dbReference type="OrthoDB" id="18972at2759"/>
<protein>
    <recommendedName>
        <fullName evidence="8">VTT domain-containing protein</fullName>
    </recommendedName>
</protein>
<dbReference type="PANTHER" id="PTHR12677">
    <property type="entry name" value="GOLGI APPARATUS MEMBRANE PROTEIN TVP38-RELATED"/>
    <property type="match status" value="1"/>
</dbReference>
<comment type="subcellular location">
    <subcellularLocation>
        <location evidence="1">Cell membrane</location>
        <topology evidence="1">Multi-pass membrane protein</topology>
    </subcellularLocation>
</comment>
<name>F4QA29_CACFS</name>
<dbReference type="STRING" id="1054147.F4QA29"/>
<evidence type="ECO:0000256" key="5">
    <source>
        <dbReference type="ARBA" id="ARBA00023136"/>
    </source>
</evidence>
<feature type="transmembrane region" description="Helical" evidence="7">
    <location>
        <begin position="386"/>
        <end position="407"/>
    </location>
</feature>
<keyword evidence="2" id="KW-1003">Cell membrane</keyword>
<dbReference type="PANTHER" id="PTHR12677:SF53">
    <property type="entry name" value="GOLGI APPARATUS MEMBRANE PROTEIN TVP38"/>
    <property type="match status" value="1"/>
</dbReference>
<dbReference type="EMBL" id="GL883026">
    <property type="protein sequence ID" value="EGG15548.1"/>
    <property type="molecule type" value="Genomic_DNA"/>
</dbReference>
<keyword evidence="3 7" id="KW-0812">Transmembrane</keyword>
<reference evidence="10" key="1">
    <citation type="journal article" date="2011" name="Genome Res.">
        <title>Phylogeny-wide analysis of social amoeba genomes highlights ancient origins for complex intercellular communication.</title>
        <authorList>
            <person name="Heidel A.J."/>
            <person name="Lawal H.M."/>
            <person name="Felder M."/>
            <person name="Schilde C."/>
            <person name="Helps N.R."/>
            <person name="Tunggal B."/>
            <person name="Rivero F."/>
            <person name="John U."/>
            <person name="Schleicher M."/>
            <person name="Eichinger L."/>
            <person name="Platzer M."/>
            <person name="Noegel A.A."/>
            <person name="Schaap P."/>
            <person name="Gloeckner G."/>
        </authorList>
    </citation>
    <scope>NUCLEOTIDE SEQUENCE [LARGE SCALE GENOMIC DNA]</scope>
    <source>
        <strain evidence="10">SH3</strain>
    </source>
</reference>
<dbReference type="InterPro" id="IPR032816">
    <property type="entry name" value="VTT_dom"/>
</dbReference>
<keyword evidence="10" id="KW-1185">Reference proteome</keyword>
<dbReference type="RefSeq" id="XP_004354290.1">
    <property type="nucleotide sequence ID" value="XM_004354238.1"/>
</dbReference>
<dbReference type="GeneID" id="14867781"/>